<feature type="compositionally biased region" description="Basic and acidic residues" evidence="1">
    <location>
        <begin position="130"/>
        <end position="140"/>
    </location>
</feature>
<dbReference type="EMBL" id="CP051775">
    <property type="protein sequence ID" value="QJE73892.1"/>
    <property type="molecule type" value="Genomic_DNA"/>
</dbReference>
<gene>
    <name evidence="2" type="ORF">HHL28_13020</name>
</gene>
<dbReference type="Proteomes" id="UP000501891">
    <property type="component" value="Chromosome"/>
</dbReference>
<reference evidence="2" key="1">
    <citation type="submission" date="2020-04" db="EMBL/GenBank/DDBJ databases">
        <title>A desert anoxygenic phototrophic bacterium fixes CO2 using RubisCO under aerobic conditions.</title>
        <authorList>
            <person name="Tang K."/>
        </authorList>
    </citation>
    <scope>NUCLEOTIDE SEQUENCE [LARGE SCALE GENOMIC DNA]</scope>
    <source>
        <strain evidence="2">MIMtkB3</strain>
    </source>
</reference>
<feature type="region of interest" description="Disordered" evidence="1">
    <location>
        <begin position="108"/>
        <end position="147"/>
    </location>
</feature>
<evidence type="ECO:0000313" key="3">
    <source>
        <dbReference type="Proteomes" id="UP000501891"/>
    </source>
</evidence>
<evidence type="ECO:0000313" key="2">
    <source>
        <dbReference type="EMBL" id="QJE73892.1"/>
    </source>
</evidence>
<keyword evidence="3" id="KW-1185">Reference proteome</keyword>
<accession>A0A858R9P7</accession>
<feature type="compositionally biased region" description="Low complexity" evidence="1">
    <location>
        <begin position="19"/>
        <end position="32"/>
    </location>
</feature>
<evidence type="ECO:0000256" key="1">
    <source>
        <dbReference type="SAM" id="MobiDB-lite"/>
    </source>
</evidence>
<proteinExistence type="predicted"/>
<feature type="region of interest" description="Disordered" evidence="1">
    <location>
        <begin position="1"/>
        <end position="60"/>
    </location>
</feature>
<protein>
    <recommendedName>
        <fullName evidence="4">Glycine zipper domain-containing protein</fullName>
    </recommendedName>
</protein>
<dbReference type="AlphaFoldDB" id="A0A858R9P7"/>
<sequence>MRAGRQARPCQGGDRQHLHPAAAHPGPRGPIAQADREQIAAANSPPLPPPCTGRSTTGVDVGTALGAAAGVAAGLVIGDGDGWSKLGNAVLGLATGSTVGYLAGRAYDGPRTCADQPEYGKRTVVLPTEEVERRQRERADGPPPLKP</sequence>
<name>A0A858R9P7_9PROT</name>
<organism evidence="2 3">
    <name type="scientific">Aerophototrophica crusticola</name>
    <dbReference type="NCBI Taxonomy" id="1709002"/>
    <lineage>
        <taxon>Bacteria</taxon>
        <taxon>Pseudomonadati</taxon>
        <taxon>Pseudomonadota</taxon>
        <taxon>Alphaproteobacteria</taxon>
        <taxon>Rhodospirillales</taxon>
        <taxon>Rhodospirillaceae</taxon>
        <taxon>Aerophototrophica</taxon>
    </lineage>
</organism>
<evidence type="ECO:0008006" key="4">
    <source>
        <dbReference type="Google" id="ProtNLM"/>
    </source>
</evidence>
<dbReference type="KEGG" id="acru:HHL28_13020"/>